<organism evidence="2 3">
    <name type="scientific">Pyricularia grisea</name>
    <name type="common">Crabgrass-specific blast fungus</name>
    <name type="synonym">Magnaporthe grisea</name>
    <dbReference type="NCBI Taxonomy" id="148305"/>
    <lineage>
        <taxon>Eukaryota</taxon>
        <taxon>Fungi</taxon>
        <taxon>Dikarya</taxon>
        <taxon>Ascomycota</taxon>
        <taxon>Pezizomycotina</taxon>
        <taxon>Sordariomycetes</taxon>
        <taxon>Sordariomycetidae</taxon>
        <taxon>Magnaporthales</taxon>
        <taxon>Pyriculariaceae</taxon>
        <taxon>Pyricularia</taxon>
    </lineage>
</organism>
<evidence type="ECO:0000256" key="1">
    <source>
        <dbReference type="SAM" id="MobiDB-lite"/>
    </source>
</evidence>
<reference evidence="2" key="1">
    <citation type="submission" date="2021-01" db="EMBL/GenBank/DDBJ databases">
        <title>Deciphering the adaptive evolutionary patterns associated with biogeogrpahic diversity in the finger millet blast pathogen Magnaporthe oryzae in Eastern Africa.</title>
        <authorList>
            <person name="Onyema G."/>
            <person name="Shittu T.A."/>
            <person name="Dodsworth S."/>
            <person name="Devilliers S."/>
            <person name="Muthumeenakshi S."/>
            <person name="Sreenivasaprasad S."/>
        </authorList>
    </citation>
    <scope>NUCLEOTIDE SEQUENCE</scope>
    <source>
        <strain evidence="2">D15/s37</strain>
    </source>
</reference>
<keyword evidence="3" id="KW-1185">Reference proteome</keyword>
<accession>A0ABQ8NQD3</accession>
<dbReference type="Proteomes" id="UP001059893">
    <property type="component" value="Unassembled WGS sequence"/>
</dbReference>
<protein>
    <submittedName>
        <fullName evidence="2">Uncharacterized protein</fullName>
    </submittedName>
</protein>
<dbReference type="EMBL" id="JABSND010000072">
    <property type="protein sequence ID" value="KAI6299296.1"/>
    <property type="molecule type" value="Genomic_DNA"/>
</dbReference>
<evidence type="ECO:0000313" key="2">
    <source>
        <dbReference type="EMBL" id="KAI6299296.1"/>
    </source>
</evidence>
<feature type="compositionally biased region" description="Basic and acidic residues" evidence="1">
    <location>
        <begin position="13"/>
        <end position="31"/>
    </location>
</feature>
<gene>
    <name evidence="2" type="ORF">MCOR33_004764</name>
</gene>
<comment type="caution">
    <text evidence="2">The sequence shown here is derived from an EMBL/GenBank/DDBJ whole genome shotgun (WGS) entry which is preliminary data.</text>
</comment>
<evidence type="ECO:0000313" key="3">
    <source>
        <dbReference type="Proteomes" id="UP001059893"/>
    </source>
</evidence>
<sequence length="58" mass="6664">MNGLDEINLGEHALAERDKRQKPNDPKDEEVRQRTLFCRVFEIGGIAIRRQDEDGNAV</sequence>
<feature type="region of interest" description="Disordered" evidence="1">
    <location>
        <begin position="1"/>
        <end position="31"/>
    </location>
</feature>
<name>A0ABQ8NQD3_PYRGI</name>
<proteinExistence type="predicted"/>